<sequence length="53" mass="5974">MQIIFLMIGISLIVALIFLGAFIWSMQNGQNDDLFTPAMRILTDAEISKSEKK</sequence>
<keyword evidence="1" id="KW-1133">Transmembrane helix</keyword>
<evidence type="ECO:0000256" key="1">
    <source>
        <dbReference type="SAM" id="Phobius"/>
    </source>
</evidence>
<gene>
    <name evidence="2" type="ORF">SAMN04515674_102141</name>
</gene>
<dbReference type="PANTHER" id="PTHR41532">
    <property type="entry name" value="FIXS PROTEIN"/>
    <property type="match status" value="1"/>
</dbReference>
<dbReference type="InterPro" id="IPR004714">
    <property type="entry name" value="Cyt_oxidase_maturation_cbb3"/>
</dbReference>
<protein>
    <submittedName>
        <fullName evidence="2">Cytochrome oxidase maturation protein, cbb3-type</fullName>
    </submittedName>
</protein>
<dbReference type="OrthoDB" id="9802763at2"/>
<evidence type="ECO:0000313" key="3">
    <source>
        <dbReference type="Proteomes" id="UP000199306"/>
    </source>
</evidence>
<name>A0A1I5NVM9_9BACT</name>
<feature type="transmembrane region" description="Helical" evidence="1">
    <location>
        <begin position="6"/>
        <end position="24"/>
    </location>
</feature>
<dbReference type="EMBL" id="FOXH01000002">
    <property type="protein sequence ID" value="SFP25869.1"/>
    <property type="molecule type" value="Genomic_DNA"/>
</dbReference>
<accession>A0A1I5NVM9</accession>
<dbReference type="NCBIfam" id="TIGR00847">
    <property type="entry name" value="ccoS"/>
    <property type="match status" value="1"/>
</dbReference>
<dbReference type="Proteomes" id="UP000199306">
    <property type="component" value="Unassembled WGS sequence"/>
</dbReference>
<evidence type="ECO:0000313" key="2">
    <source>
        <dbReference type="EMBL" id="SFP25869.1"/>
    </source>
</evidence>
<dbReference type="RefSeq" id="WP_092012454.1">
    <property type="nucleotide sequence ID" value="NZ_FOXH01000002.1"/>
</dbReference>
<organism evidence="2 3">
    <name type="scientific">Pseudarcicella hirudinis</name>
    <dbReference type="NCBI Taxonomy" id="1079859"/>
    <lineage>
        <taxon>Bacteria</taxon>
        <taxon>Pseudomonadati</taxon>
        <taxon>Bacteroidota</taxon>
        <taxon>Cytophagia</taxon>
        <taxon>Cytophagales</taxon>
        <taxon>Flectobacillaceae</taxon>
        <taxon>Pseudarcicella</taxon>
    </lineage>
</organism>
<dbReference type="PANTHER" id="PTHR41532:SF1">
    <property type="entry name" value="FIXS PROTEIN"/>
    <property type="match status" value="1"/>
</dbReference>
<dbReference type="Pfam" id="PF03597">
    <property type="entry name" value="FixS"/>
    <property type="match status" value="1"/>
</dbReference>
<keyword evidence="3" id="KW-1185">Reference proteome</keyword>
<dbReference type="AlphaFoldDB" id="A0A1I5NVM9"/>
<keyword evidence="1" id="KW-0812">Transmembrane</keyword>
<proteinExistence type="predicted"/>
<keyword evidence="1" id="KW-0472">Membrane</keyword>
<reference evidence="2 3" key="1">
    <citation type="submission" date="2016-10" db="EMBL/GenBank/DDBJ databases">
        <authorList>
            <person name="de Groot N.N."/>
        </authorList>
    </citation>
    <scope>NUCLEOTIDE SEQUENCE [LARGE SCALE GENOMIC DNA]</scope>
    <source>
        <strain evidence="3">E92,LMG 26720,CCM 7988</strain>
    </source>
</reference>
<dbReference type="STRING" id="1079859.SAMN04515674_102141"/>